<proteinExistence type="inferred from homology"/>
<accession>A0A267DUR5</accession>
<dbReference type="Pfam" id="PF00202">
    <property type="entry name" value="Aminotran_3"/>
    <property type="match status" value="1"/>
</dbReference>
<sequence length="558" mass="60363">MVATRGRSRANGGGNASADNTATSAGVSGNNGGIKKASKPSVKQQVPSVSQSPASPSGSANSAKGRKGKCAWDFLRQKHETKSMRDKYIASSCQLFFRRDPLKMVRGSMQYMYEQDGTEYLDCINNVAHVGHCHPHVVQAGFKQMRTLQTNNRYLHDHIVTLAERLCSTLPSQLCVCFFVNSGSEANDLAQRLALYYTKNRDGICLDHAYHGHVMSCIGISPYKFMHGGSEEKKPDHIHVVPTPDRYRGKYRDDQISMSELTDAYVGEVQSACDSVAAAGRGVSFFISESMQSCGGQVIFPPGYLRRVYDIVRRSGGVCIADEVQTGFGRVGSKWWAFQLDDDQLVPDIVTIGKPMGNGHPISAVITTPAIAEAFRRGPDYFNTYGGNPVSCAIALAVLDVIEQDKLRENAVRVGEHLKRRLQEMQPRHPMMGDVRGAGMFLGIDMVLCRRTRQPAGQAAETVLWRLRSEHIIMSLDGPHENILKFKPPMCFSLANADQLCDTLDRIFTEVEADVAASAAAAAAATAVAATAATAAAAVAAAAAAAGKPDGEKNGGCR</sequence>
<dbReference type="EMBL" id="NIVC01003151">
    <property type="protein sequence ID" value="PAA53018.1"/>
    <property type="molecule type" value="Genomic_DNA"/>
</dbReference>
<dbReference type="STRING" id="282301.A0A267DUR5"/>
<dbReference type="GO" id="GO:0005739">
    <property type="term" value="C:mitochondrion"/>
    <property type="evidence" value="ECO:0007669"/>
    <property type="project" value="TreeGrafter"/>
</dbReference>
<keyword evidence="5" id="KW-1185">Reference proteome</keyword>
<name>A0A267DUR5_9PLAT</name>
<keyword evidence="2" id="KW-0663">Pyridoxal phosphate</keyword>
<evidence type="ECO:0000313" key="5">
    <source>
        <dbReference type="Proteomes" id="UP000215902"/>
    </source>
</evidence>
<dbReference type="Gene3D" id="3.90.1150.10">
    <property type="entry name" value="Aspartate Aminotransferase, domain 1"/>
    <property type="match status" value="1"/>
</dbReference>
<dbReference type="SUPFAM" id="SSF53383">
    <property type="entry name" value="PLP-dependent transferases"/>
    <property type="match status" value="1"/>
</dbReference>
<protein>
    <submittedName>
        <fullName evidence="4">Uncharacterized protein</fullName>
    </submittedName>
</protein>
<dbReference type="GO" id="GO:0008483">
    <property type="term" value="F:transaminase activity"/>
    <property type="evidence" value="ECO:0007669"/>
    <property type="project" value="InterPro"/>
</dbReference>
<comment type="similarity">
    <text evidence="1">Belongs to the class-III pyridoxal-phosphate-dependent aminotransferase family.</text>
</comment>
<dbReference type="AlphaFoldDB" id="A0A267DUR5"/>
<comment type="caution">
    <text evidence="4">The sequence shown here is derived from an EMBL/GenBank/DDBJ whole genome shotgun (WGS) entry which is preliminary data.</text>
</comment>
<evidence type="ECO:0000256" key="3">
    <source>
        <dbReference type="SAM" id="MobiDB-lite"/>
    </source>
</evidence>
<evidence type="ECO:0000256" key="2">
    <source>
        <dbReference type="ARBA" id="ARBA00022898"/>
    </source>
</evidence>
<organism evidence="4 5">
    <name type="scientific">Macrostomum lignano</name>
    <dbReference type="NCBI Taxonomy" id="282301"/>
    <lineage>
        <taxon>Eukaryota</taxon>
        <taxon>Metazoa</taxon>
        <taxon>Spiralia</taxon>
        <taxon>Lophotrochozoa</taxon>
        <taxon>Platyhelminthes</taxon>
        <taxon>Rhabditophora</taxon>
        <taxon>Macrostomorpha</taxon>
        <taxon>Macrostomida</taxon>
        <taxon>Macrostomidae</taxon>
        <taxon>Macrostomum</taxon>
    </lineage>
</organism>
<gene>
    <name evidence="4" type="ORF">BOX15_Mlig028662g1</name>
</gene>
<dbReference type="Proteomes" id="UP000215902">
    <property type="component" value="Unassembled WGS sequence"/>
</dbReference>
<dbReference type="Gene3D" id="3.40.640.10">
    <property type="entry name" value="Type I PLP-dependent aspartate aminotransferase-like (Major domain)"/>
    <property type="match status" value="1"/>
</dbReference>
<feature type="compositionally biased region" description="Low complexity" evidence="3">
    <location>
        <begin position="39"/>
        <end position="63"/>
    </location>
</feature>
<reference evidence="4 5" key="1">
    <citation type="submission" date="2017-06" db="EMBL/GenBank/DDBJ databases">
        <title>A platform for efficient transgenesis in Macrostomum lignano, a flatworm model organism for stem cell research.</title>
        <authorList>
            <person name="Berezikov E."/>
        </authorList>
    </citation>
    <scope>NUCLEOTIDE SEQUENCE [LARGE SCALE GENOMIC DNA]</scope>
    <source>
        <strain evidence="4">DV1</strain>
        <tissue evidence="4">Whole organism</tissue>
    </source>
</reference>
<dbReference type="InterPro" id="IPR015421">
    <property type="entry name" value="PyrdxlP-dep_Trfase_major"/>
</dbReference>
<evidence type="ECO:0000313" key="4">
    <source>
        <dbReference type="EMBL" id="PAA53018.1"/>
    </source>
</evidence>
<dbReference type="InterPro" id="IPR015424">
    <property type="entry name" value="PyrdxlP-dep_Trfase"/>
</dbReference>
<dbReference type="PANTHER" id="PTHR45688:SF13">
    <property type="entry name" value="ALANINE--GLYOXYLATE AMINOTRANSFERASE 2-LIKE"/>
    <property type="match status" value="1"/>
</dbReference>
<dbReference type="CDD" id="cd00610">
    <property type="entry name" value="OAT_like"/>
    <property type="match status" value="1"/>
</dbReference>
<dbReference type="PROSITE" id="PS00600">
    <property type="entry name" value="AA_TRANSFER_CLASS_3"/>
    <property type="match status" value="1"/>
</dbReference>
<dbReference type="PANTHER" id="PTHR45688">
    <property type="match status" value="1"/>
</dbReference>
<feature type="region of interest" description="Disordered" evidence="3">
    <location>
        <begin position="1"/>
        <end position="65"/>
    </location>
</feature>
<dbReference type="InterPro" id="IPR049704">
    <property type="entry name" value="Aminotrans_3_PPA_site"/>
</dbReference>
<dbReference type="OrthoDB" id="10261433at2759"/>
<dbReference type="InterPro" id="IPR005814">
    <property type="entry name" value="Aminotrans_3"/>
</dbReference>
<dbReference type="InterPro" id="IPR015422">
    <property type="entry name" value="PyrdxlP-dep_Trfase_small"/>
</dbReference>
<dbReference type="GO" id="GO:0030170">
    <property type="term" value="F:pyridoxal phosphate binding"/>
    <property type="evidence" value="ECO:0007669"/>
    <property type="project" value="InterPro"/>
</dbReference>
<evidence type="ECO:0000256" key="1">
    <source>
        <dbReference type="ARBA" id="ARBA00008954"/>
    </source>
</evidence>